<evidence type="ECO:0000256" key="4">
    <source>
        <dbReference type="ARBA" id="ARBA00022519"/>
    </source>
</evidence>
<organism evidence="9 10">
    <name type="scientific">Candidatus Scalindua japonica</name>
    <dbReference type="NCBI Taxonomy" id="1284222"/>
    <lineage>
        <taxon>Bacteria</taxon>
        <taxon>Pseudomonadati</taxon>
        <taxon>Planctomycetota</taxon>
        <taxon>Candidatus Brocadiia</taxon>
        <taxon>Candidatus Brocadiales</taxon>
        <taxon>Candidatus Scalinduaceae</taxon>
        <taxon>Candidatus Scalindua</taxon>
    </lineage>
</organism>
<dbReference type="Proteomes" id="UP000218542">
    <property type="component" value="Unassembled WGS sequence"/>
</dbReference>
<dbReference type="Gene3D" id="3.55.40.10">
    <property type="entry name" value="minor pseudopilin epsh domain"/>
    <property type="match status" value="1"/>
</dbReference>
<keyword evidence="5" id="KW-0812">Transmembrane</keyword>
<accession>A0A286TTM1</accession>
<evidence type="ECO:0000256" key="6">
    <source>
        <dbReference type="ARBA" id="ARBA00022989"/>
    </source>
</evidence>
<keyword evidence="2" id="KW-1003">Cell membrane</keyword>
<evidence type="ECO:0000313" key="10">
    <source>
        <dbReference type="Proteomes" id="UP000218542"/>
    </source>
</evidence>
<evidence type="ECO:0000256" key="7">
    <source>
        <dbReference type="ARBA" id="ARBA00023136"/>
    </source>
</evidence>
<keyword evidence="3" id="KW-0488">Methylation</keyword>
<evidence type="ECO:0000256" key="3">
    <source>
        <dbReference type="ARBA" id="ARBA00022481"/>
    </source>
</evidence>
<protein>
    <submittedName>
        <fullName evidence="9">Response regulator</fullName>
    </submittedName>
</protein>
<keyword evidence="4" id="KW-0997">Cell inner membrane</keyword>
<feature type="domain" description="General secretion pathway GspH" evidence="8">
    <location>
        <begin position="24"/>
        <end position="153"/>
    </location>
</feature>
<keyword evidence="7" id="KW-0472">Membrane</keyword>
<dbReference type="EMBL" id="BAOS01000001">
    <property type="protein sequence ID" value="GAX59218.1"/>
    <property type="molecule type" value="Genomic_DNA"/>
</dbReference>
<dbReference type="AlphaFoldDB" id="A0A286TTM1"/>
<sequence>MGITAAISLPAIHSTLTENRLKGAAYEVVTALEYAQLTAMSSGRGTRVVIVENQERIGVRQYTSNADFFTGGDELAENDVENGSYVLMPYPTKKGINYPILLTDENRFSGVDITVSDFNAGSQVDFNAQGAPTKGGSVTLALGGEQIVVTLDALTGKVTVN</sequence>
<dbReference type="GO" id="GO:0005886">
    <property type="term" value="C:plasma membrane"/>
    <property type="evidence" value="ECO:0007669"/>
    <property type="project" value="UniProtKB-SubCell"/>
</dbReference>
<reference evidence="10" key="1">
    <citation type="journal article" date="2017" name="Environ. Microbiol. Rep.">
        <title>Genetic Diversity of Marine Anaerobic Ammonium-Oxidizing Bacteria as Revealed by Genomic and Proteomic Analyses of 'Candidatus Scalindua japonica'.</title>
        <authorList>
            <person name="Oshiki M."/>
            <person name="Mizuto K."/>
            <person name="Kimura Z."/>
            <person name="Kindaichi T."/>
            <person name="Satoh H."/>
            <person name="Okabe S."/>
        </authorList>
    </citation>
    <scope>NUCLEOTIDE SEQUENCE [LARGE SCALE GENOMIC DNA]</scope>
    <source>
        <strain evidence="10">husup-a2</strain>
    </source>
</reference>
<comment type="caution">
    <text evidence="9">The sequence shown here is derived from an EMBL/GenBank/DDBJ whole genome shotgun (WGS) entry which is preliminary data.</text>
</comment>
<proteinExistence type="predicted"/>
<dbReference type="Pfam" id="PF12019">
    <property type="entry name" value="GspH"/>
    <property type="match status" value="1"/>
</dbReference>
<keyword evidence="6" id="KW-1133">Transmembrane helix</keyword>
<name>A0A286TTM1_9BACT</name>
<keyword evidence="10" id="KW-1185">Reference proteome</keyword>
<evidence type="ECO:0000259" key="8">
    <source>
        <dbReference type="Pfam" id="PF12019"/>
    </source>
</evidence>
<evidence type="ECO:0000256" key="2">
    <source>
        <dbReference type="ARBA" id="ARBA00022475"/>
    </source>
</evidence>
<gene>
    <name evidence="9" type="ORF">SCALIN_C01_0149</name>
</gene>
<comment type="subcellular location">
    <subcellularLocation>
        <location evidence="1">Cell inner membrane</location>
        <topology evidence="1">Single-pass membrane protein</topology>
    </subcellularLocation>
</comment>
<evidence type="ECO:0000256" key="5">
    <source>
        <dbReference type="ARBA" id="ARBA00022692"/>
    </source>
</evidence>
<evidence type="ECO:0000256" key="1">
    <source>
        <dbReference type="ARBA" id="ARBA00004377"/>
    </source>
</evidence>
<evidence type="ECO:0000313" key="9">
    <source>
        <dbReference type="EMBL" id="GAX59218.1"/>
    </source>
</evidence>
<dbReference type="GO" id="GO:0015628">
    <property type="term" value="P:protein secretion by the type II secretion system"/>
    <property type="evidence" value="ECO:0007669"/>
    <property type="project" value="InterPro"/>
</dbReference>
<dbReference type="GO" id="GO:0015627">
    <property type="term" value="C:type II protein secretion system complex"/>
    <property type="evidence" value="ECO:0007669"/>
    <property type="project" value="InterPro"/>
</dbReference>
<dbReference type="InterPro" id="IPR022346">
    <property type="entry name" value="T2SS_GspH"/>
</dbReference>